<dbReference type="GO" id="GO:0004674">
    <property type="term" value="F:protein serine/threonine kinase activity"/>
    <property type="evidence" value="ECO:0007669"/>
    <property type="project" value="UniProtKB-KW"/>
</dbReference>
<keyword evidence="12" id="KW-1015">Disulfide bond</keyword>
<proteinExistence type="predicted"/>
<keyword evidence="2" id="KW-0723">Serine/threonine-protein kinase</keyword>
<reference evidence="18" key="1">
    <citation type="journal article" date="2016" name="Nat. Genet.">
        <title>A high-quality carrot genome assembly provides new insights into carotenoid accumulation and asterid genome evolution.</title>
        <authorList>
            <person name="Iorizzo M."/>
            <person name="Ellison S."/>
            <person name="Senalik D."/>
            <person name="Zeng P."/>
            <person name="Satapoomin P."/>
            <person name="Huang J."/>
            <person name="Bowman M."/>
            <person name="Iovene M."/>
            <person name="Sanseverino W."/>
            <person name="Cavagnaro P."/>
            <person name="Yildiz M."/>
            <person name="Macko-Podgorni A."/>
            <person name="Moranska E."/>
            <person name="Grzebelus E."/>
            <person name="Grzebelus D."/>
            <person name="Ashrafi H."/>
            <person name="Zheng Z."/>
            <person name="Cheng S."/>
            <person name="Spooner D."/>
            <person name="Van Deynze A."/>
            <person name="Simon P."/>
        </authorList>
    </citation>
    <scope>NUCLEOTIDE SEQUENCE</scope>
    <source>
        <tissue evidence="18">Leaf</tissue>
    </source>
</reference>
<evidence type="ECO:0000256" key="7">
    <source>
        <dbReference type="ARBA" id="ARBA00022741"/>
    </source>
</evidence>
<dbReference type="InterPro" id="IPR001881">
    <property type="entry name" value="EGF-like_Ca-bd_dom"/>
</dbReference>
<dbReference type="PROSITE" id="PS00108">
    <property type="entry name" value="PROTEIN_KINASE_ST"/>
    <property type="match status" value="1"/>
</dbReference>
<dbReference type="PROSITE" id="PS01187">
    <property type="entry name" value="EGF_CA"/>
    <property type="match status" value="1"/>
</dbReference>
<dbReference type="CDD" id="cd14066">
    <property type="entry name" value="STKc_IRAK"/>
    <property type="match status" value="1"/>
</dbReference>
<dbReference type="SMART" id="SM00179">
    <property type="entry name" value="EGF_CA"/>
    <property type="match status" value="1"/>
</dbReference>
<dbReference type="GO" id="GO:0030247">
    <property type="term" value="F:polysaccharide binding"/>
    <property type="evidence" value="ECO:0007669"/>
    <property type="project" value="InterPro"/>
</dbReference>
<dbReference type="SMART" id="SM00181">
    <property type="entry name" value="EGF"/>
    <property type="match status" value="2"/>
</dbReference>
<keyword evidence="8" id="KW-0418">Kinase</keyword>
<dbReference type="FunFam" id="1.10.510.10:FF:000084">
    <property type="entry name" value="Wall-associated receptor kinase 2"/>
    <property type="match status" value="1"/>
</dbReference>
<dbReference type="PROSITE" id="PS50011">
    <property type="entry name" value="PROTEIN_KINASE_DOM"/>
    <property type="match status" value="1"/>
</dbReference>
<evidence type="ECO:0000259" key="17">
    <source>
        <dbReference type="PROSITE" id="PS50011"/>
    </source>
</evidence>
<dbReference type="GO" id="GO:0005886">
    <property type="term" value="C:plasma membrane"/>
    <property type="evidence" value="ECO:0007669"/>
    <property type="project" value="TreeGrafter"/>
</dbReference>
<comment type="subcellular location">
    <subcellularLocation>
        <location evidence="1">Membrane</location>
        <topology evidence="1">Single-pass type I membrane protein</topology>
    </subcellularLocation>
</comment>
<dbReference type="PANTHER" id="PTHR27005">
    <property type="entry name" value="WALL-ASSOCIATED RECEPTOR KINASE-LIKE 21"/>
    <property type="match status" value="1"/>
</dbReference>
<dbReference type="InterPro" id="IPR025287">
    <property type="entry name" value="WAK_GUB"/>
</dbReference>
<evidence type="ECO:0000256" key="8">
    <source>
        <dbReference type="ARBA" id="ARBA00022777"/>
    </source>
</evidence>
<dbReference type="KEGG" id="dcr:108197306"/>
<keyword evidence="10 16" id="KW-1133">Transmembrane helix</keyword>
<organism evidence="18 19">
    <name type="scientific">Daucus carota subsp. sativus</name>
    <name type="common">Carrot</name>
    <dbReference type="NCBI Taxonomy" id="79200"/>
    <lineage>
        <taxon>Eukaryota</taxon>
        <taxon>Viridiplantae</taxon>
        <taxon>Streptophyta</taxon>
        <taxon>Embryophyta</taxon>
        <taxon>Tracheophyta</taxon>
        <taxon>Spermatophyta</taxon>
        <taxon>Magnoliopsida</taxon>
        <taxon>eudicotyledons</taxon>
        <taxon>Gunneridae</taxon>
        <taxon>Pentapetalae</taxon>
        <taxon>asterids</taxon>
        <taxon>campanulids</taxon>
        <taxon>Apiales</taxon>
        <taxon>Apiaceae</taxon>
        <taxon>Apioideae</taxon>
        <taxon>Scandiceae</taxon>
        <taxon>Daucinae</taxon>
        <taxon>Daucus</taxon>
        <taxon>Daucus sect. Daucus</taxon>
    </lineage>
</organism>
<keyword evidence="13" id="KW-0325">Glycoprotein</keyword>
<evidence type="ECO:0000256" key="2">
    <source>
        <dbReference type="ARBA" id="ARBA00022527"/>
    </source>
</evidence>
<dbReference type="GO" id="GO:0007166">
    <property type="term" value="P:cell surface receptor signaling pathway"/>
    <property type="evidence" value="ECO:0007669"/>
    <property type="project" value="InterPro"/>
</dbReference>
<keyword evidence="5 16" id="KW-0812">Transmembrane</keyword>
<dbReference type="Pfam" id="PF00069">
    <property type="entry name" value="Pkinase"/>
    <property type="match status" value="1"/>
</dbReference>
<dbReference type="InterPro" id="IPR008271">
    <property type="entry name" value="Ser/Thr_kinase_AS"/>
</dbReference>
<dbReference type="Gene3D" id="1.10.510.10">
    <property type="entry name" value="Transferase(Phosphotransferase) domain 1"/>
    <property type="match status" value="1"/>
</dbReference>
<evidence type="ECO:0000256" key="15">
    <source>
        <dbReference type="ARBA" id="ARBA00047951"/>
    </source>
</evidence>
<accession>A0AAF1B9I5</accession>
<dbReference type="PROSITE" id="PS01186">
    <property type="entry name" value="EGF_2"/>
    <property type="match status" value="1"/>
</dbReference>
<evidence type="ECO:0000256" key="16">
    <source>
        <dbReference type="SAM" id="Phobius"/>
    </source>
</evidence>
<dbReference type="SMART" id="SM00220">
    <property type="entry name" value="S_TKc"/>
    <property type="match status" value="1"/>
</dbReference>
<dbReference type="InterPro" id="IPR045274">
    <property type="entry name" value="WAK-like"/>
</dbReference>
<gene>
    <name evidence="18" type="ORF">DCAR_0830735</name>
</gene>
<keyword evidence="9" id="KW-0067">ATP-binding</keyword>
<evidence type="ECO:0000313" key="18">
    <source>
        <dbReference type="EMBL" id="WOH11255.1"/>
    </source>
</evidence>
<dbReference type="InterPro" id="IPR011009">
    <property type="entry name" value="Kinase-like_dom_sf"/>
</dbReference>
<dbReference type="SUPFAM" id="SSF56112">
    <property type="entry name" value="Protein kinase-like (PK-like)"/>
    <property type="match status" value="1"/>
</dbReference>
<evidence type="ECO:0000256" key="6">
    <source>
        <dbReference type="ARBA" id="ARBA00022729"/>
    </source>
</evidence>
<name>A0AAF1B9I5_DAUCS</name>
<dbReference type="GO" id="GO:0005524">
    <property type="term" value="F:ATP binding"/>
    <property type="evidence" value="ECO:0007669"/>
    <property type="project" value="UniProtKB-KW"/>
</dbReference>
<evidence type="ECO:0000256" key="13">
    <source>
        <dbReference type="ARBA" id="ARBA00023180"/>
    </source>
</evidence>
<sequence length="763" mass="86155">MAIHISTQVIDIFMHYSSKDMSINWSLQMMLLVMLFIKQGYAQNMRSVAKPGCEERCGSLLISYPFGMGPNCSANEAMEIFCNNGKAHLRDYHNNTLEVLEISVNKGTIRIKHTITTDCANKTNGSDIYIQYPFTYSATENRFVAMGCDNHALLASTESDFVAGGCVSLCNTSSTKNDNTCFGINCCQTSFREFSNGKDFMQTIRPLLNPASSSQASARCSKGPSRYGFIVDQDWFERLKDIYSVQIRKTVPVVLDWKRYSNCQFLFHRDKCGLHTSCKERLCSCDEGYEGNPYLREGCQDIDECTTYIPGSNLKRNKCEQSCTNTPGSYTCSCHDGYVLVGNINCVKLKGNHIVKKAAIIVTATCATLGVLLATTWWLYKVIRRRKLRKQLKKKFFERNGGLLLRQQVSSSEGNMETSKLFTSKELEKATDRYNVDRIVGQGGLGTVYKGMLTDGRIVAVKKSKIEDESKLEHFINEVVILSQINHRNIVKLYGCCLETEVPLLVYEFIPNGTLMQYIHDDNEYFPLTWDARVRVATEVAGALYYLHSVASIPIYHRDIKSTNILLDEKYRAKVADFGTSRSISIDQTHLTTRVQGTFGYLDPEYFQSSQFTDKSDVYSFGVVLAELLTGKRPILVARLDNEARSLATIFLMAMEENRLEKILDSRITDDGAKEQMIGFANIAYRCLNLNGRRRPTMKEVVAELESIKNTHGSATVRQHSKEFEYKINELSGSWVSDLTSTSSRSTVYKSLSVDTEPLMTNQ</sequence>
<keyword evidence="6" id="KW-0732">Signal</keyword>
<evidence type="ECO:0000256" key="10">
    <source>
        <dbReference type="ARBA" id="ARBA00022989"/>
    </source>
</evidence>
<dbReference type="InterPro" id="IPR000742">
    <property type="entry name" value="EGF"/>
</dbReference>
<evidence type="ECO:0000256" key="5">
    <source>
        <dbReference type="ARBA" id="ARBA00022692"/>
    </source>
</evidence>
<evidence type="ECO:0000256" key="1">
    <source>
        <dbReference type="ARBA" id="ARBA00004479"/>
    </source>
</evidence>
<dbReference type="Gene3D" id="3.30.200.20">
    <property type="entry name" value="Phosphorylase Kinase, domain 1"/>
    <property type="match status" value="1"/>
</dbReference>
<dbReference type="GO" id="GO:0005509">
    <property type="term" value="F:calcium ion binding"/>
    <property type="evidence" value="ECO:0007669"/>
    <property type="project" value="InterPro"/>
</dbReference>
<dbReference type="AlphaFoldDB" id="A0AAF1B9I5"/>
<keyword evidence="19" id="KW-1185">Reference proteome</keyword>
<evidence type="ECO:0000256" key="11">
    <source>
        <dbReference type="ARBA" id="ARBA00023136"/>
    </source>
</evidence>
<dbReference type="Gene3D" id="2.10.25.10">
    <property type="entry name" value="Laminin"/>
    <property type="match status" value="1"/>
</dbReference>
<comment type="catalytic activity">
    <reaction evidence="15">
        <text>L-threonyl-[protein] + ATP = O-phospho-L-threonyl-[protein] + ADP + H(+)</text>
        <dbReference type="Rhea" id="RHEA:46608"/>
        <dbReference type="Rhea" id="RHEA-COMP:11060"/>
        <dbReference type="Rhea" id="RHEA-COMP:11605"/>
        <dbReference type="ChEBI" id="CHEBI:15378"/>
        <dbReference type="ChEBI" id="CHEBI:30013"/>
        <dbReference type="ChEBI" id="CHEBI:30616"/>
        <dbReference type="ChEBI" id="CHEBI:61977"/>
        <dbReference type="ChEBI" id="CHEBI:456216"/>
    </reaction>
</comment>
<feature type="transmembrane region" description="Helical" evidence="16">
    <location>
        <begin position="358"/>
        <end position="380"/>
    </location>
</feature>
<reference evidence="18" key="2">
    <citation type="submission" date="2022-03" db="EMBL/GenBank/DDBJ databases">
        <title>Draft title - Genomic analysis of global carrot germplasm unveils the trajectory of domestication and the origin of high carotenoid orange carrot.</title>
        <authorList>
            <person name="Iorizzo M."/>
            <person name="Ellison S."/>
            <person name="Senalik D."/>
            <person name="Macko-Podgorni A."/>
            <person name="Grzebelus D."/>
            <person name="Bostan H."/>
            <person name="Rolling W."/>
            <person name="Curaba J."/>
            <person name="Simon P."/>
        </authorList>
    </citation>
    <scope>NUCLEOTIDE SEQUENCE</scope>
    <source>
        <tissue evidence="18">Leaf</tissue>
    </source>
</reference>
<dbReference type="EMBL" id="CP093350">
    <property type="protein sequence ID" value="WOH11255.1"/>
    <property type="molecule type" value="Genomic_DNA"/>
</dbReference>
<evidence type="ECO:0000313" key="19">
    <source>
        <dbReference type="Proteomes" id="UP000077755"/>
    </source>
</evidence>
<evidence type="ECO:0000256" key="14">
    <source>
        <dbReference type="ARBA" id="ARBA00047558"/>
    </source>
</evidence>
<evidence type="ECO:0000256" key="4">
    <source>
        <dbReference type="ARBA" id="ARBA00022679"/>
    </source>
</evidence>
<evidence type="ECO:0000256" key="9">
    <source>
        <dbReference type="ARBA" id="ARBA00022840"/>
    </source>
</evidence>
<dbReference type="FunFam" id="3.30.200.20:FF:000043">
    <property type="entry name" value="Wall-associated receptor kinase 2"/>
    <property type="match status" value="1"/>
</dbReference>
<dbReference type="Pfam" id="PF13947">
    <property type="entry name" value="GUB_WAK_bind"/>
    <property type="match status" value="1"/>
</dbReference>
<dbReference type="CDD" id="cd00054">
    <property type="entry name" value="EGF_CA"/>
    <property type="match status" value="1"/>
</dbReference>
<dbReference type="InterPro" id="IPR018097">
    <property type="entry name" value="EGF_Ca-bd_CS"/>
</dbReference>
<dbReference type="Proteomes" id="UP000077755">
    <property type="component" value="Chromosome 8"/>
</dbReference>
<feature type="domain" description="Protein kinase" evidence="17">
    <location>
        <begin position="434"/>
        <end position="708"/>
    </location>
</feature>
<dbReference type="PANTHER" id="PTHR27005:SF515">
    <property type="entry name" value="WALL-ASSOCIATED RECEPTOR KINASE-LIKE 10-RELATED"/>
    <property type="match status" value="1"/>
</dbReference>
<keyword evidence="4" id="KW-0808">Transferase</keyword>
<keyword evidence="11 16" id="KW-0472">Membrane</keyword>
<protein>
    <recommendedName>
        <fullName evidence="17">Protein kinase domain-containing protein</fullName>
    </recommendedName>
</protein>
<comment type="catalytic activity">
    <reaction evidence="14">
        <text>L-seryl-[protein] + ATP = O-phospho-L-seryl-[protein] + ADP + H(+)</text>
        <dbReference type="Rhea" id="RHEA:17989"/>
        <dbReference type="Rhea" id="RHEA-COMP:9863"/>
        <dbReference type="Rhea" id="RHEA-COMP:11604"/>
        <dbReference type="ChEBI" id="CHEBI:15378"/>
        <dbReference type="ChEBI" id="CHEBI:29999"/>
        <dbReference type="ChEBI" id="CHEBI:30616"/>
        <dbReference type="ChEBI" id="CHEBI:83421"/>
        <dbReference type="ChEBI" id="CHEBI:456216"/>
    </reaction>
</comment>
<dbReference type="SUPFAM" id="SSF57184">
    <property type="entry name" value="Growth factor receptor domain"/>
    <property type="match status" value="1"/>
</dbReference>
<evidence type="ECO:0000256" key="12">
    <source>
        <dbReference type="ARBA" id="ARBA00023157"/>
    </source>
</evidence>
<dbReference type="InterPro" id="IPR009030">
    <property type="entry name" value="Growth_fac_rcpt_cys_sf"/>
</dbReference>
<keyword evidence="7" id="KW-0547">Nucleotide-binding</keyword>
<keyword evidence="3" id="KW-0245">EGF-like domain</keyword>
<evidence type="ECO:0000256" key="3">
    <source>
        <dbReference type="ARBA" id="ARBA00022536"/>
    </source>
</evidence>
<dbReference type="InterPro" id="IPR000719">
    <property type="entry name" value="Prot_kinase_dom"/>
</dbReference>